<evidence type="ECO:0000256" key="1">
    <source>
        <dbReference type="ARBA" id="ARBA00048287"/>
    </source>
</evidence>
<keyword evidence="4" id="KW-1185">Reference proteome</keyword>
<dbReference type="Gene3D" id="3.40.800.20">
    <property type="entry name" value="Histone deacetylase domain"/>
    <property type="match status" value="2"/>
</dbReference>
<dbReference type="PANTHER" id="PTHR10625:SF38">
    <property type="entry name" value="HISTONE DEACETYLASE 6, ISOFORM G"/>
    <property type="match status" value="1"/>
</dbReference>
<comment type="caution">
    <text evidence="3">The sequence shown here is derived from an EMBL/GenBank/DDBJ whole genome shotgun (WGS) entry which is preliminary data.</text>
</comment>
<sequence>MDTRYKNKKETLQQVKERLKSNKDAAKSTSSASIENVYENAEKANGIIRKQTGVCFDDRMSLHECEWDRNYPENPQRYHAVIERCTELGLFDRCVRLGYDKLPKEKILKKHTADIYDKLENMDKLSLSELEEEATKYDAVYFNKHTFECASIAAGCVLSIVENVCREQIQNGMAIVRPPGHHAMTNDYCGYCFFNNVALAAQEALDNKWAEKILIVDYDVHHGQATQQMFYENDRVLYFSIHRYENGTFWPNLRESHLDYVGAGKGLGYNINFPLNSIGMNDIDYLAIVFHILLPVAYEFNPDLIIFSGGYDSALGDEKGEMRITPGFYGHLVTLLSGLANGKLAVCMEGGYFTPSLAEGVAMTIKALLDDAPAILDTSQPVHPCIIDVINSLKATLRPYWKCFQAYKLYEDGHDVDVSYLGTPLVPPYETRDCYLVKDDASIKRDTDIIVKLRGDYNKIKNGSVCYAYDDIMLEHDSKSDHPENSLRLKKIHEMFHDIKLNERCVRVESKAADIESIKLIHNDEYINSLLDNTYEPKYTDIYFNSNSLNSILTSTGCLLSLVDSIMLGPHRSGAAFIRPPGHHALSDEAQGFCFISNVAVAAKYILKNNYAKKILIVDFDIHHGNGTQSAFYDSDEVLYISIHKYNYGQFFPFHKDANYDKIGAGKGAGFNVNIPFNKNKMTDSDYIAVFHRLVLPISYSYSPDVVIISAGFDAGVRDTIGNYSVSPEAFGHFVQLLKPLAGGKLILALEGGYNVNTLAFSMNMCVKVLLGDPLPKLAIDEVNASTTTTIENVITCQKAYWPILDIDKKLKEVTDLTSQLEQLNLS</sequence>
<protein>
    <submittedName>
        <fullName evidence="3">Histone deacetylase domain</fullName>
    </submittedName>
</protein>
<organism evidence="3 4">
    <name type="scientific">Popillia japonica</name>
    <name type="common">Japanese beetle</name>
    <dbReference type="NCBI Taxonomy" id="7064"/>
    <lineage>
        <taxon>Eukaryota</taxon>
        <taxon>Metazoa</taxon>
        <taxon>Ecdysozoa</taxon>
        <taxon>Arthropoda</taxon>
        <taxon>Hexapoda</taxon>
        <taxon>Insecta</taxon>
        <taxon>Pterygota</taxon>
        <taxon>Neoptera</taxon>
        <taxon>Endopterygota</taxon>
        <taxon>Coleoptera</taxon>
        <taxon>Polyphaga</taxon>
        <taxon>Scarabaeiformia</taxon>
        <taxon>Scarabaeidae</taxon>
        <taxon>Rutelinae</taxon>
        <taxon>Popillia</taxon>
    </lineage>
</organism>
<dbReference type="InterPro" id="IPR037138">
    <property type="entry name" value="His_deacetylse_dom_sf"/>
</dbReference>
<comment type="catalytic activity">
    <reaction evidence="1">
        <text>N(6)-acetyl-L-lysyl-[histone] + H2O = L-lysyl-[histone] + acetate</text>
        <dbReference type="Rhea" id="RHEA:58196"/>
        <dbReference type="Rhea" id="RHEA-COMP:9845"/>
        <dbReference type="Rhea" id="RHEA-COMP:11338"/>
        <dbReference type="ChEBI" id="CHEBI:15377"/>
        <dbReference type="ChEBI" id="CHEBI:29969"/>
        <dbReference type="ChEBI" id="CHEBI:30089"/>
        <dbReference type="ChEBI" id="CHEBI:61930"/>
        <dbReference type="EC" id="3.5.1.98"/>
    </reaction>
</comment>
<dbReference type="PANTHER" id="PTHR10625">
    <property type="entry name" value="HISTONE DEACETYLASE HDAC1-RELATED"/>
    <property type="match status" value="1"/>
</dbReference>
<evidence type="ECO:0000259" key="2">
    <source>
        <dbReference type="Pfam" id="PF00850"/>
    </source>
</evidence>
<dbReference type="InterPro" id="IPR000286">
    <property type="entry name" value="HDACs"/>
</dbReference>
<reference evidence="3 4" key="1">
    <citation type="journal article" date="2024" name="BMC Genomics">
        <title>De novo assembly and annotation of Popillia japonica's genome with initial clues to its potential as an invasive pest.</title>
        <authorList>
            <person name="Cucini C."/>
            <person name="Boschi S."/>
            <person name="Funari R."/>
            <person name="Cardaioli E."/>
            <person name="Iannotti N."/>
            <person name="Marturano G."/>
            <person name="Paoli F."/>
            <person name="Bruttini M."/>
            <person name="Carapelli A."/>
            <person name="Frati F."/>
            <person name="Nardi F."/>
        </authorList>
    </citation>
    <scope>NUCLEOTIDE SEQUENCE [LARGE SCALE GENOMIC DNA]</scope>
    <source>
        <strain evidence="3">DMR45628</strain>
    </source>
</reference>
<feature type="domain" description="Histone deacetylase" evidence="2">
    <location>
        <begin position="72"/>
        <end position="368"/>
    </location>
</feature>
<evidence type="ECO:0000313" key="4">
    <source>
        <dbReference type="Proteomes" id="UP001458880"/>
    </source>
</evidence>
<dbReference type="GO" id="GO:0040029">
    <property type="term" value="P:epigenetic regulation of gene expression"/>
    <property type="evidence" value="ECO:0007669"/>
    <property type="project" value="TreeGrafter"/>
</dbReference>
<gene>
    <name evidence="3" type="ORF">QE152_g19372</name>
</gene>
<dbReference type="EMBL" id="JASPKY010000182">
    <property type="protein sequence ID" value="KAK9723164.1"/>
    <property type="molecule type" value="Genomic_DNA"/>
</dbReference>
<dbReference type="GO" id="GO:0000118">
    <property type="term" value="C:histone deacetylase complex"/>
    <property type="evidence" value="ECO:0007669"/>
    <property type="project" value="TreeGrafter"/>
</dbReference>
<dbReference type="SUPFAM" id="SSF52768">
    <property type="entry name" value="Arginase/deacetylase"/>
    <property type="match status" value="2"/>
</dbReference>
<dbReference type="InterPro" id="IPR023696">
    <property type="entry name" value="Ureohydrolase_dom_sf"/>
</dbReference>
<dbReference type="GO" id="GO:0141221">
    <property type="term" value="F:histone deacetylase activity, hydrolytic mechanism"/>
    <property type="evidence" value="ECO:0007669"/>
    <property type="project" value="UniProtKB-EC"/>
</dbReference>
<dbReference type="PRINTS" id="PR01270">
    <property type="entry name" value="HDASUPER"/>
</dbReference>
<proteinExistence type="predicted"/>
<evidence type="ECO:0000313" key="3">
    <source>
        <dbReference type="EMBL" id="KAK9723164.1"/>
    </source>
</evidence>
<dbReference type="InterPro" id="IPR023801">
    <property type="entry name" value="His_deacetylse_dom"/>
</dbReference>
<accession>A0AAW1KSE9</accession>
<dbReference type="Pfam" id="PF00850">
    <property type="entry name" value="Hist_deacetyl"/>
    <property type="match status" value="2"/>
</dbReference>
<dbReference type="AlphaFoldDB" id="A0AAW1KSE9"/>
<name>A0AAW1KSE9_POPJA</name>
<feature type="domain" description="Histone deacetylase" evidence="2">
    <location>
        <begin position="482"/>
        <end position="770"/>
    </location>
</feature>
<dbReference type="Proteomes" id="UP001458880">
    <property type="component" value="Unassembled WGS sequence"/>
</dbReference>